<name>A0A1H3JB73_EUBBA</name>
<gene>
    <name evidence="2" type="ORF">SAMN04488579_12826</name>
</gene>
<dbReference type="InterPro" id="IPR029069">
    <property type="entry name" value="HotDog_dom_sf"/>
</dbReference>
<evidence type="ECO:0000313" key="2">
    <source>
        <dbReference type="EMBL" id="SDY37181.1"/>
    </source>
</evidence>
<dbReference type="AlphaFoldDB" id="A0A1H3JB73"/>
<dbReference type="EMBL" id="FNOU01000028">
    <property type="protein sequence ID" value="SDY37181.1"/>
    <property type="molecule type" value="Genomic_DNA"/>
</dbReference>
<keyword evidence="3" id="KW-1185">Reference proteome</keyword>
<sequence>MERSYLYLSEFNVGDVFTTLSRTVTETDVVLFAGLTGDNNPIHTDASYAKDLPFGSRIAHGMLGASIAIGLWGRMGLVDGSAIAALSTQWKFVGAIPLGDTIHATVEVKEINRSKSKPDRGTLNIEYTILNQDEKVCQIGSMVTMLKWEA</sequence>
<feature type="domain" description="MaoC-like" evidence="1">
    <location>
        <begin position="15"/>
        <end position="118"/>
    </location>
</feature>
<proteinExistence type="predicted"/>
<dbReference type="InterPro" id="IPR002539">
    <property type="entry name" value="MaoC-like_dom"/>
</dbReference>
<protein>
    <submittedName>
        <fullName evidence="2">Acyl dehydratase</fullName>
    </submittedName>
</protein>
<dbReference type="RefSeq" id="WP_090246979.1">
    <property type="nucleotide sequence ID" value="NZ_FNOU01000028.1"/>
</dbReference>
<reference evidence="3" key="1">
    <citation type="submission" date="2016-10" db="EMBL/GenBank/DDBJ databases">
        <authorList>
            <person name="Varghese N."/>
            <person name="Submissions S."/>
        </authorList>
    </citation>
    <scope>NUCLEOTIDE SEQUENCE [LARGE SCALE GENOMIC DNA]</scope>
    <source>
        <strain evidence="3">VPI 5359</strain>
    </source>
</reference>
<accession>A0A1H3JB73</accession>
<dbReference type="SUPFAM" id="SSF54637">
    <property type="entry name" value="Thioesterase/thiol ester dehydrase-isomerase"/>
    <property type="match status" value="1"/>
</dbReference>
<organism evidence="2 3">
    <name type="scientific">Eubacterium barkeri</name>
    <name type="common">Clostridium barkeri</name>
    <dbReference type="NCBI Taxonomy" id="1528"/>
    <lineage>
        <taxon>Bacteria</taxon>
        <taxon>Bacillati</taxon>
        <taxon>Bacillota</taxon>
        <taxon>Clostridia</taxon>
        <taxon>Eubacteriales</taxon>
        <taxon>Eubacteriaceae</taxon>
        <taxon>Eubacterium</taxon>
    </lineage>
</organism>
<dbReference type="OrthoDB" id="9801625at2"/>
<evidence type="ECO:0000313" key="3">
    <source>
        <dbReference type="Proteomes" id="UP000199652"/>
    </source>
</evidence>
<dbReference type="PANTHER" id="PTHR43664">
    <property type="entry name" value="MONOAMINE OXIDASE-RELATED"/>
    <property type="match status" value="1"/>
</dbReference>
<dbReference type="Gene3D" id="3.10.129.10">
    <property type="entry name" value="Hotdog Thioesterase"/>
    <property type="match status" value="1"/>
</dbReference>
<dbReference type="Pfam" id="PF01575">
    <property type="entry name" value="MaoC_dehydratas"/>
    <property type="match status" value="1"/>
</dbReference>
<dbReference type="InterPro" id="IPR052342">
    <property type="entry name" value="MCH/BMMD"/>
</dbReference>
<evidence type="ECO:0000259" key="1">
    <source>
        <dbReference type="Pfam" id="PF01575"/>
    </source>
</evidence>
<dbReference type="Proteomes" id="UP000199652">
    <property type="component" value="Unassembled WGS sequence"/>
</dbReference>
<dbReference type="STRING" id="1528.SAMN04488579_12826"/>
<dbReference type="PANTHER" id="PTHR43664:SF1">
    <property type="entry name" value="BETA-METHYLMALYL-COA DEHYDRATASE"/>
    <property type="match status" value="1"/>
</dbReference>